<dbReference type="RefSeq" id="XP_005650774.1">
    <property type="nucleotide sequence ID" value="XM_005650717.1"/>
</dbReference>
<dbReference type="KEGG" id="csl:COCSUDRAFT_12561"/>
<dbReference type="GeneID" id="17044234"/>
<organism evidence="3 4">
    <name type="scientific">Coccomyxa subellipsoidea (strain C-169)</name>
    <name type="common">Green microalga</name>
    <dbReference type="NCBI Taxonomy" id="574566"/>
    <lineage>
        <taxon>Eukaryota</taxon>
        <taxon>Viridiplantae</taxon>
        <taxon>Chlorophyta</taxon>
        <taxon>core chlorophytes</taxon>
        <taxon>Trebouxiophyceae</taxon>
        <taxon>Trebouxiophyceae incertae sedis</taxon>
        <taxon>Coccomyxaceae</taxon>
        <taxon>Coccomyxa</taxon>
        <taxon>Coccomyxa subellipsoidea</taxon>
    </lineage>
</organism>
<dbReference type="STRING" id="574566.I0Z6G1"/>
<evidence type="ECO:0000256" key="1">
    <source>
        <dbReference type="ARBA" id="ARBA00008168"/>
    </source>
</evidence>
<sequence length="143" mass="15734">AGNGKAPAGGLADFARKLRAAWQIFFPPPVKDISPKEEGKNRLRMILVADRCGMNPASLHDMKHSIVRAVQDYVDIEAEELIEVNISTDVDLGTIYSVALPIKRVKPVARVPMEDDVDVDGITLRWDSDDPESDPSSEFPFGC</sequence>
<dbReference type="Gene3D" id="3.30.1070.10">
    <property type="entry name" value="Cell division topological specificity factor MinE"/>
    <property type="match status" value="1"/>
</dbReference>
<dbReference type="Pfam" id="PF03776">
    <property type="entry name" value="MinE"/>
    <property type="match status" value="1"/>
</dbReference>
<dbReference type="EMBL" id="AGSI01000003">
    <property type="protein sequence ID" value="EIE26230.1"/>
    <property type="molecule type" value="Genomic_DNA"/>
</dbReference>
<keyword evidence="4" id="KW-1185">Reference proteome</keyword>
<comment type="caution">
    <text evidence="3">The sequence shown here is derived from an EMBL/GenBank/DDBJ whole genome shotgun (WGS) entry which is preliminary data.</text>
</comment>
<evidence type="ECO:0000313" key="4">
    <source>
        <dbReference type="Proteomes" id="UP000007264"/>
    </source>
</evidence>
<evidence type="ECO:0008006" key="5">
    <source>
        <dbReference type="Google" id="ProtNLM"/>
    </source>
</evidence>
<evidence type="ECO:0000313" key="3">
    <source>
        <dbReference type="EMBL" id="EIE26230.1"/>
    </source>
</evidence>
<protein>
    <recommendedName>
        <fullName evidence="5">Cell division topological specificity factor MinE</fullName>
    </recommendedName>
</protein>
<feature type="region of interest" description="Disordered" evidence="2">
    <location>
        <begin position="123"/>
        <end position="143"/>
    </location>
</feature>
<reference evidence="3 4" key="1">
    <citation type="journal article" date="2012" name="Genome Biol.">
        <title>The genome of the polar eukaryotic microalga coccomyxa subellipsoidea reveals traits of cold adaptation.</title>
        <authorList>
            <person name="Blanc G."/>
            <person name="Agarkova I."/>
            <person name="Grimwood J."/>
            <person name="Kuo A."/>
            <person name="Brueggeman A."/>
            <person name="Dunigan D."/>
            <person name="Gurnon J."/>
            <person name="Ladunga I."/>
            <person name="Lindquist E."/>
            <person name="Lucas S."/>
            <person name="Pangilinan J."/>
            <person name="Proschold T."/>
            <person name="Salamov A."/>
            <person name="Schmutz J."/>
            <person name="Weeks D."/>
            <person name="Yamada T."/>
            <person name="Claverie J.M."/>
            <person name="Grigoriev I."/>
            <person name="Van Etten J."/>
            <person name="Lomsadze A."/>
            <person name="Borodovsky M."/>
        </authorList>
    </citation>
    <scope>NUCLEOTIDE SEQUENCE [LARGE SCALE GENOMIC DNA]</scope>
    <source>
        <strain evidence="3 4">C-169</strain>
    </source>
</reference>
<gene>
    <name evidence="3" type="ORF">COCSUDRAFT_12561</name>
</gene>
<feature type="non-terminal residue" evidence="3">
    <location>
        <position position="1"/>
    </location>
</feature>
<name>I0Z6G1_COCSC</name>
<accession>I0Z6G1</accession>
<dbReference type="InterPro" id="IPR036707">
    <property type="entry name" value="MinE_sf"/>
</dbReference>
<dbReference type="InterPro" id="IPR005527">
    <property type="entry name" value="MinE"/>
</dbReference>
<evidence type="ECO:0000256" key="2">
    <source>
        <dbReference type="SAM" id="MobiDB-lite"/>
    </source>
</evidence>
<dbReference type="AlphaFoldDB" id="I0Z6G1"/>
<comment type="similarity">
    <text evidence="1">Belongs to the MinE family.</text>
</comment>
<dbReference type="eggNOG" id="ENOG502QVF0">
    <property type="taxonomic scope" value="Eukaryota"/>
</dbReference>
<proteinExistence type="inferred from homology"/>
<dbReference type="OrthoDB" id="1606438at2759"/>
<dbReference type="Proteomes" id="UP000007264">
    <property type="component" value="Unassembled WGS sequence"/>
</dbReference>
<dbReference type="GO" id="GO:0051301">
    <property type="term" value="P:cell division"/>
    <property type="evidence" value="ECO:0007669"/>
    <property type="project" value="InterPro"/>
</dbReference>